<evidence type="ECO:0000256" key="2">
    <source>
        <dbReference type="ARBA" id="ARBA00008537"/>
    </source>
</evidence>
<dbReference type="PANTHER" id="PTHR42718">
    <property type="entry name" value="MAJOR FACILITATOR SUPERFAMILY MULTIDRUG TRANSPORTER MFSC"/>
    <property type="match status" value="1"/>
</dbReference>
<evidence type="ECO:0000313" key="10">
    <source>
        <dbReference type="EMBL" id="NYF98967.1"/>
    </source>
</evidence>
<dbReference type="Gene3D" id="1.20.1720.10">
    <property type="entry name" value="Multidrug resistance protein D"/>
    <property type="match status" value="1"/>
</dbReference>
<accession>A0A852VPK9</accession>
<keyword evidence="11" id="KW-1185">Reference proteome</keyword>
<dbReference type="SUPFAM" id="SSF103473">
    <property type="entry name" value="MFS general substrate transporter"/>
    <property type="match status" value="1"/>
</dbReference>
<dbReference type="Pfam" id="PF07690">
    <property type="entry name" value="MFS_1"/>
    <property type="match status" value="1"/>
</dbReference>
<name>A0A852VPK9_9MICO</name>
<protein>
    <submittedName>
        <fullName evidence="10">EmrB/QacA subfamily drug resistance transporter</fullName>
    </submittedName>
</protein>
<feature type="transmembrane region" description="Helical" evidence="8">
    <location>
        <begin position="421"/>
        <end position="441"/>
    </location>
</feature>
<evidence type="ECO:0000256" key="7">
    <source>
        <dbReference type="ARBA" id="ARBA00023136"/>
    </source>
</evidence>
<feature type="transmembrane region" description="Helical" evidence="8">
    <location>
        <begin position="513"/>
        <end position="530"/>
    </location>
</feature>
<dbReference type="InterPro" id="IPR004638">
    <property type="entry name" value="EmrB-like"/>
</dbReference>
<feature type="transmembrane region" description="Helical" evidence="8">
    <location>
        <begin position="189"/>
        <end position="211"/>
    </location>
</feature>
<keyword evidence="3" id="KW-0813">Transport</keyword>
<evidence type="ECO:0000313" key="11">
    <source>
        <dbReference type="Proteomes" id="UP000554054"/>
    </source>
</evidence>
<feature type="transmembrane region" description="Helical" evidence="8">
    <location>
        <begin position="323"/>
        <end position="344"/>
    </location>
</feature>
<dbReference type="EMBL" id="JACCAE010000001">
    <property type="protein sequence ID" value="NYF98967.1"/>
    <property type="molecule type" value="Genomic_DNA"/>
</dbReference>
<evidence type="ECO:0000256" key="5">
    <source>
        <dbReference type="ARBA" id="ARBA00022692"/>
    </source>
</evidence>
<dbReference type="GO" id="GO:0005886">
    <property type="term" value="C:plasma membrane"/>
    <property type="evidence" value="ECO:0007669"/>
    <property type="project" value="UniProtKB-SubCell"/>
</dbReference>
<feature type="transmembrane region" description="Helical" evidence="8">
    <location>
        <begin position="356"/>
        <end position="374"/>
    </location>
</feature>
<proteinExistence type="inferred from homology"/>
<feature type="transmembrane region" description="Helical" evidence="8">
    <location>
        <begin position="154"/>
        <end position="177"/>
    </location>
</feature>
<feature type="transmembrane region" description="Helical" evidence="8">
    <location>
        <begin position="121"/>
        <end position="142"/>
    </location>
</feature>
<keyword evidence="6 8" id="KW-1133">Transmembrane helix</keyword>
<feature type="transmembrane region" description="Helical" evidence="8">
    <location>
        <begin position="96"/>
        <end position="115"/>
    </location>
</feature>
<evidence type="ECO:0000256" key="3">
    <source>
        <dbReference type="ARBA" id="ARBA00022448"/>
    </source>
</evidence>
<sequence length="553" mass="57768">MSAPAHDPSLLEQYPPTIDAAVLKIAGVVVLGSIMAILDITVVNVALPHFQTDLAPGETPLAYSTVAWTVTAYTLALASVIPLTGWAADRFGTKRLYLLAIAFFVAGSTLCAFAPSIELLIGARVVQGLGGGMLMPLGMTIMTRAAGPARIGRLMAILGVPMLLGPIGGPILGGWLIDNAHWLGRPSWTWIFLINLPIGLIALVYASLVLPKDHTEPSESIDLIGLLLMSPGLALFLYGVSSIPEAGTVMATKVLAPAVVGAVLIAAFAWWSMKPQHPLLDLRLLANRQFSVAALTMFLFAAAFFGGLLLMPTYFQQVRGESTMAAGLLMAPQGIGALVTMPIAGALVDRYPVGRIVPAGIALITGGMFALTQLTDESSYWGFVIPALFVMGLGMGATMMPLMTSSLKALTGAQVARGSTMLNITQQVASSFGVAITSVLLTRGFNQHPVIGQAQAFAEASEGVSDPSALQQLLATFPEIADIAAGLSDPGALGGAIHSAVTSAMAEAFASTYWVSAFLCLATLVVAAFLPRKREASHMLDEAPQEDAPVVLH</sequence>
<feature type="transmembrane region" description="Helical" evidence="8">
    <location>
        <begin position="223"/>
        <end position="243"/>
    </location>
</feature>
<dbReference type="InterPro" id="IPR011701">
    <property type="entry name" value="MFS"/>
</dbReference>
<dbReference type="InterPro" id="IPR036259">
    <property type="entry name" value="MFS_trans_sf"/>
</dbReference>
<feature type="transmembrane region" description="Helical" evidence="8">
    <location>
        <begin position="66"/>
        <end position="84"/>
    </location>
</feature>
<feature type="transmembrane region" description="Helical" evidence="8">
    <location>
        <begin position="380"/>
        <end position="400"/>
    </location>
</feature>
<dbReference type="PROSITE" id="PS50850">
    <property type="entry name" value="MFS"/>
    <property type="match status" value="1"/>
</dbReference>
<comment type="similarity">
    <text evidence="2">Belongs to the major facilitator superfamily. EmrB family.</text>
</comment>
<dbReference type="AlphaFoldDB" id="A0A852VPK9"/>
<evidence type="ECO:0000256" key="4">
    <source>
        <dbReference type="ARBA" id="ARBA00022475"/>
    </source>
</evidence>
<dbReference type="PRINTS" id="PR01036">
    <property type="entry name" value="TCRTETB"/>
</dbReference>
<gene>
    <name evidence="10" type="ORF">BJY20_002359</name>
</gene>
<dbReference type="GO" id="GO:0022857">
    <property type="term" value="F:transmembrane transporter activity"/>
    <property type="evidence" value="ECO:0007669"/>
    <property type="project" value="InterPro"/>
</dbReference>
<keyword evidence="4" id="KW-1003">Cell membrane</keyword>
<feature type="transmembrane region" description="Helical" evidence="8">
    <location>
        <begin position="249"/>
        <end position="271"/>
    </location>
</feature>
<dbReference type="CDD" id="cd17503">
    <property type="entry name" value="MFS_LmrB_MDR_like"/>
    <property type="match status" value="1"/>
</dbReference>
<feature type="transmembrane region" description="Helical" evidence="8">
    <location>
        <begin position="292"/>
        <end position="311"/>
    </location>
</feature>
<evidence type="ECO:0000256" key="8">
    <source>
        <dbReference type="SAM" id="Phobius"/>
    </source>
</evidence>
<dbReference type="PANTHER" id="PTHR42718:SF9">
    <property type="entry name" value="MAJOR FACILITATOR SUPERFAMILY MULTIDRUG TRANSPORTER MFSC"/>
    <property type="match status" value="1"/>
</dbReference>
<reference evidence="10 11" key="1">
    <citation type="submission" date="2020-07" db="EMBL/GenBank/DDBJ databases">
        <title>Sequencing the genomes of 1000 actinobacteria strains.</title>
        <authorList>
            <person name="Klenk H.-P."/>
        </authorList>
    </citation>
    <scope>NUCLEOTIDE SEQUENCE [LARGE SCALE GENOMIC DNA]</scope>
    <source>
        <strain evidence="10 11">DSM 26154</strain>
    </source>
</reference>
<evidence type="ECO:0000259" key="9">
    <source>
        <dbReference type="PROSITE" id="PS50850"/>
    </source>
</evidence>
<evidence type="ECO:0000256" key="6">
    <source>
        <dbReference type="ARBA" id="ARBA00022989"/>
    </source>
</evidence>
<organism evidence="10 11">
    <name type="scientific">Janibacter cremeus</name>
    <dbReference type="NCBI Taxonomy" id="1285192"/>
    <lineage>
        <taxon>Bacteria</taxon>
        <taxon>Bacillati</taxon>
        <taxon>Actinomycetota</taxon>
        <taxon>Actinomycetes</taxon>
        <taxon>Micrococcales</taxon>
        <taxon>Intrasporangiaceae</taxon>
        <taxon>Janibacter</taxon>
    </lineage>
</organism>
<feature type="transmembrane region" description="Helical" evidence="8">
    <location>
        <begin position="21"/>
        <end position="46"/>
    </location>
</feature>
<dbReference type="InterPro" id="IPR020846">
    <property type="entry name" value="MFS_dom"/>
</dbReference>
<dbReference type="Proteomes" id="UP000554054">
    <property type="component" value="Unassembled WGS sequence"/>
</dbReference>
<dbReference type="Gene3D" id="1.20.1250.20">
    <property type="entry name" value="MFS general substrate transporter like domains"/>
    <property type="match status" value="1"/>
</dbReference>
<evidence type="ECO:0000256" key="1">
    <source>
        <dbReference type="ARBA" id="ARBA00004651"/>
    </source>
</evidence>
<feature type="domain" description="Major facilitator superfamily (MFS) profile" evidence="9">
    <location>
        <begin position="25"/>
        <end position="535"/>
    </location>
</feature>
<dbReference type="RefSeq" id="WP_343062871.1">
    <property type="nucleotide sequence ID" value="NZ_JACCAE010000001.1"/>
</dbReference>
<comment type="caution">
    <text evidence="10">The sequence shown here is derived from an EMBL/GenBank/DDBJ whole genome shotgun (WGS) entry which is preliminary data.</text>
</comment>
<dbReference type="NCBIfam" id="TIGR00711">
    <property type="entry name" value="efflux_EmrB"/>
    <property type="match status" value="1"/>
</dbReference>
<keyword evidence="7 8" id="KW-0472">Membrane</keyword>
<keyword evidence="5 8" id="KW-0812">Transmembrane</keyword>
<comment type="subcellular location">
    <subcellularLocation>
        <location evidence="1">Cell membrane</location>
        <topology evidence="1">Multi-pass membrane protein</topology>
    </subcellularLocation>
</comment>